<dbReference type="NCBIfam" id="TIGR00756">
    <property type="entry name" value="PPR"/>
    <property type="match status" value="1"/>
</dbReference>
<evidence type="ECO:0000256" key="1">
    <source>
        <dbReference type="ARBA" id="ARBA00022737"/>
    </source>
</evidence>
<evidence type="ECO:0000313" key="3">
    <source>
        <dbReference type="Proteomes" id="UP000823775"/>
    </source>
</evidence>
<evidence type="ECO:0000313" key="2">
    <source>
        <dbReference type="EMBL" id="MCE2055864.1"/>
    </source>
</evidence>
<proteinExistence type="predicted"/>
<comment type="caution">
    <text evidence="2">The sequence shown here is derived from an EMBL/GenBank/DDBJ whole genome shotgun (WGS) entry which is preliminary data.</text>
</comment>
<name>A0ABS8W4W8_DATST</name>
<dbReference type="InterPro" id="IPR011990">
    <property type="entry name" value="TPR-like_helical_dom_sf"/>
</dbReference>
<keyword evidence="3" id="KW-1185">Reference proteome</keyword>
<protein>
    <recommendedName>
        <fullName evidence="4">Pentatricopeptide repeat-containing protein</fullName>
    </recommendedName>
</protein>
<dbReference type="Gene3D" id="1.25.40.10">
    <property type="entry name" value="Tetratricopeptide repeat domain"/>
    <property type="match status" value="1"/>
</dbReference>
<dbReference type="InterPro" id="IPR002885">
    <property type="entry name" value="PPR_rpt"/>
</dbReference>
<evidence type="ECO:0008006" key="4">
    <source>
        <dbReference type="Google" id="ProtNLM"/>
    </source>
</evidence>
<organism evidence="2 3">
    <name type="scientific">Datura stramonium</name>
    <name type="common">Jimsonweed</name>
    <name type="synonym">Common thornapple</name>
    <dbReference type="NCBI Taxonomy" id="4076"/>
    <lineage>
        <taxon>Eukaryota</taxon>
        <taxon>Viridiplantae</taxon>
        <taxon>Streptophyta</taxon>
        <taxon>Embryophyta</taxon>
        <taxon>Tracheophyta</taxon>
        <taxon>Spermatophyta</taxon>
        <taxon>Magnoliopsida</taxon>
        <taxon>eudicotyledons</taxon>
        <taxon>Gunneridae</taxon>
        <taxon>Pentapetalae</taxon>
        <taxon>asterids</taxon>
        <taxon>lamiids</taxon>
        <taxon>Solanales</taxon>
        <taxon>Solanaceae</taxon>
        <taxon>Solanoideae</taxon>
        <taxon>Datureae</taxon>
        <taxon>Datura</taxon>
    </lineage>
</organism>
<dbReference type="Pfam" id="PF01535">
    <property type="entry name" value="PPR"/>
    <property type="match status" value="2"/>
</dbReference>
<gene>
    <name evidence="2" type="ORF">HAX54_043616</name>
</gene>
<keyword evidence="1" id="KW-0677">Repeat</keyword>
<reference evidence="2 3" key="1">
    <citation type="journal article" date="2021" name="BMC Genomics">
        <title>Datura genome reveals duplications of psychoactive alkaloid biosynthetic genes and high mutation rate following tissue culture.</title>
        <authorList>
            <person name="Rajewski A."/>
            <person name="Carter-House D."/>
            <person name="Stajich J."/>
            <person name="Litt A."/>
        </authorList>
    </citation>
    <scope>NUCLEOTIDE SEQUENCE [LARGE SCALE GENOMIC DNA]</scope>
    <source>
        <strain evidence="2">AR-01</strain>
    </source>
</reference>
<dbReference type="EMBL" id="JACEIK010006541">
    <property type="protein sequence ID" value="MCE2055864.1"/>
    <property type="molecule type" value="Genomic_DNA"/>
</dbReference>
<sequence length="107" mass="12542">MAQVQSTQWARLASFRLTTPSRQGKFEEARQLFDEMPQRDVVSCTFIIAIYLKHKDFPNAEKLFYSIRERNVVSDNAMFPDAEDINSSLITFENLKCKRCFVDQGRR</sequence>
<accession>A0ABS8W4W8</accession>
<dbReference type="Proteomes" id="UP000823775">
    <property type="component" value="Unassembled WGS sequence"/>
</dbReference>